<dbReference type="InterPro" id="IPR036259">
    <property type="entry name" value="MFS_trans_sf"/>
</dbReference>
<proteinExistence type="predicted"/>
<feature type="transmembrane region" description="Helical" evidence="5">
    <location>
        <begin position="76"/>
        <end position="98"/>
    </location>
</feature>
<feature type="transmembrane region" description="Helical" evidence="5">
    <location>
        <begin position="110"/>
        <end position="129"/>
    </location>
</feature>
<dbReference type="AlphaFoldDB" id="A0AA38XGL9"/>
<comment type="subcellular location">
    <subcellularLocation>
        <location evidence="1">Membrane</location>
        <topology evidence="1">Multi-pass membrane protein</topology>
    </subcellularLocation>
</comment>
<dbReference type="PANTHER" id="PTHR23502:SF2">
    <property type="entry name" value="TRANSPORTER, PUTATIVE (AFU_ORTHOLOGUE AFUA_2G08910)-RELATED"/>
    <property type="match status" value="1"/>
</dbReference>
<dbReference type="GO" id="GO:0022857">
    <property type="term" value="F:transmembrane transporter activity"/>
    <property type="evidence" value="ECO:0007669"/>
    <property type="project" value="InterPro"/>
</dbReference>
<keyword evidence="2 5" id="KW-0812">Transmembrane</keyword>
<evidence type="ECO:0000256" key="1">
    <source>
        <dbReference type="ARBA" id="ARBA00004141"/>
    </source>
</evidence>
<keyword evidence="8" id="KW-1185">Reference proteome</keyword>
<dbReference type="Proteomes" id="UP001172673">
    <property type="component" value="Unassembled WGS sequence"/>
</dbReference>
<evidence type="ECO:0000256" key="4">
    <source>
        <dbReference type="ARBA" id="ARBA00023136"/>
    </source>
</evidence>
<dbReference type="PANTHER" id="PTHR23502">
    <property type="entry name" value="MAJOR FACILITATOR SUPERFAMILY"/>
    <property type="match status" value="1"/>
</dbReference>
<dbReference type="SUPFAM" id="SSF103473">
    <property type="entry name" value="MFS general substrate transporter"/>
    <property type="match status" value="1"/>
</dbReference>
<evidence type="ECO:0000313" key="7">
    <source>
        <dbReference type="EMBL" id="KAJ9613118.1"/>
    </source>
</evidence>
<dbReference type="Pfam" id="PF07690">
    <property type="entry name" value="MFS_1"/>
    <property type="match status" value="1"/>
</dbReference>
<accession>A0AA38XGL9</accession>
<evidence type="ECO:0000259" key="6">
    <source>
        <dbReference type="PROSITE" id="PS50850"/>
    </source>
</evidence>
<keyword evidence="4 5" id="KW-0472">Membrane</keyword>
<dbReference type="PROSITE" id="PS50850">
    <property type="entry name" value="MFS"/>
    <property type="match status" value="1"/>
</dbReference>
<feature type="transmembrane region" description="Helical" evidence="5">
    <location>
        <begin position="141"/>
        <end position="162"/>
    </location>
</feature>
<dbReference type="InterPro" id="IPR011701">
    <property type="entry name" value="MFS"/>
</dbReference>
<dbReference type="GO" id="GO:0005886">
    <property type="term" value="C:plasma membrane"/>
    <property type="evidence" value="ECO:0007669"/>
    <property type="project" value="TreeGrafter"/>
</dbReference>
<evidence type="ECO:0000256" key="3">
    <source>
        <dbReference type="ARBA" id="ARBA00022989"/>
    </source>
</evidence>
<evidence type="ECO:0000256" key="5">
    <source>
        <dbReference type="SAM" id="Phobius"/>
    </source>
</evidence>
<reference evidence="7" key="1">
    <citation type="submission" date="2022-10" db="EMBL/GenBank/DDBJ databases">
        <title>Culturing micro-colonial fungi from biological soil crusts in the Mojave desert and describing Neophaeococcomyces mojavensis, and introducing the new genera and species Taxawa tesnikishii.</title>
        <authorList>
            <person name="Kurbessoian T."/>
            <person name="Stajich J.E."/>
        </authorList>
    </citation>
    <scope>NUCLEOTIDE SEQUENCE</scope>
    <source>
        <strain evidence="7">TK_41</strain>
    </source>
</reference>
<feature type="domain" description="Major facilitator superfamily (MFS) profile" evidence="6">
    <location>
        <begin position="75"/>
        <end position="373"/>
    </location>
</feature>
<name>A0AA38XGL9_9EURO</name>
<dbReference type="InterPro" id="IPR020846">
    <property type="entry name" value="MFS_dom"/>
</dbReference>
<comment type="caution">
    <text evidence="7">The sequence shown here is derived from an EMBL/GenBank/DDBJ whole genome shotgun (WGS) entry which is preliminary data.</text>
</comment>
<dbReference type="EMBL" id="JAPDRK010000004">
    <property type="protein sequence ID" value="KAJ9613118.1"/>
    <property type="molecule type" value="Genomic_DNA"/>
</dbReference>
<evidence type="ECO:0000313" key="8">
    <source>
        <dbReference type="Proteomes" id="UP001172673"/>
    </source>
</evidence>
<organism evidence="7 8">
    <name type="scientific">Cladophialophora chaetospira</name>
    <dbReference type="NCBI Taxonomy" id="386627"/>
    <lineage>
        <taxon>Eukaryota</taxon>
        <taxon>Fungi</taxon>
        <taxon>Dikarya</taxon>
        <taxon>Ascomycota</taxon>
        <taxon>Pezizomycotina</taxon>
        <taxon>Eurotiomycetes</taxon>
        <taxon>Chaetothyriomycetidae</taxon>
        <taxon>Chaetothyriales</taxon>
        <taxon>Herpotrichiellaceae</taxon>
        <taxon>Cladophialophora</taxon>
    </lineage>
</organism>
<protein>
    <recommendedName>
        <fullName evidence="6">Major facilitator superfamily (MFS) profile domain-containing protein</fullName>
    </recommendedName>
</protein>
<feature type="transmembrane region" description="Helical" evidence="5">
    <location>
        <begin position="174"/>
        <end position="193"/>
    </location>
</feature>
<gene>
    <name evidence="7" type="ORF">H2200_003059</name>
</gene>
<feature type="transmembrane region" description="Helical" evidence="5">
    <location>
        <begin position="200"/>
        <end position="223"/>
    </location>
</feature>
<dbReference type="Gene3D" id="1.20.1720.10">
    <property type="entry name" value="Multidrug resistance protein D"/>
    <property type="match status" value="1"/>
</dbReference>
<feature type="transmembrane region" description="Helical" evidence="5">
    <location>
        <begin position="229"/>
        <end position="248"/>
    </location>
</feature>
<evidence type="ECO:0000256" key="2">
    <source>
        <dbReference type="ARBA" id="ARBA00022692"/>
    </source>
</evidence>
<sequence>MPYESTEIEKGVDLVKHEELMPSEKGVGIDSTVAELSPAHKEYLLQRHGTLDLDPLPSASPADPYNWPRWKVNVNLTLISFHALMIGFMTGGLIPAFGAISSEFDVSLNTAVYAVSIQILFLGLAPLFWGPIAERYGRRPVWLISTLLSMVCNLGCALSHSFGGFMVARIFQSIFNSPAGAIGGAVVVDLFFAKERAQKMGIWTLMVTIGNPLGPLLMGFVATRAGWRWIFWIFTITNGIQFLCYLFFSPETKYVRNIDASTDGPVLPQQNTFRSRYLSFGKIPNTSALKLQDFYYPVILLKELSVSIPTLAHSVMFAFCSVLICVEIPGLLGVKFNLNFEAIGLNFISNIVGQVVVCKSLQSSIMLSPFTVA</sequence>
<keyword evidence="3 5" id="KW-1133">Transmembrane helix</keyword>